<name>A0A9Q0GV00_9MAGN</name>
<evidence type="ECO:0000313" key="1">
    <source>
        <dbReference type="EMBL" id="KAJ4954015.1"/>
    </source>
</evidence>
<sequence length="120" mass="13460">MRSDDDNSMTERFRARDPILAVDDLAAGYATSPLLDSARLSSRDFFGISMPGTKPPQERDEWMTNITSKESVSFQNTEELIFPHLIICGTIEKSITLLFLLPFDCKKNIIVQATEQGESS</sequence>
<dbReference type="AlphaFoldDB" id="A0A9Q0GV00"/>
<protein>
    <submittedName>
        <fullName evidence="1">Uncharacterized protein</fullName>
    </submittedName>
</protein>
<dbReference type="Proteomes" id="UP001141806">
    <property type="component" value="Unassembled WGS sequence"/>
</dbReference>
<accession>A0A9Q0GV00</accession>
<keyword evidence="2" id="KW-1185">Reference proteome</keyword>
<gene>
    <name evidence="1" type="ORF">NE237_030847</name>
</gene>
<proteinExistence type="predicted"/>
<organism evidence="1 2">
    <name type="scientific">Protea cynaroides</name>
    <dbReference type="NCBI Taxonomy" id="273540"/>
    <lineage>
        <taxon>Eukaryota</taxon>
        <taxon>Viridiplantae</taxon>
        <taxon>Streptophyta</taxon>
        <taxon>Embryophyta</taxon>
        <taxon>Tracheophyta</taxon>
        <taxon>Spermatophyta</taxon>
        <taxon>Magnoliopsida</taxon>
        <taxon>Proteales</taxon>
        <taxon>Proteaceae</taxon>
        <taxon>Protea</taxon>
    </lineage>
</organism>
<comment type="caution">
    <text evidence="1">The sequence shown here is derived from an EMBL/GenBank/DDBJ whole genome shotgun (WGS) entry which is preliminary data.</text>
</comment>
<dbReference type="EMBL" id="JAMYWD010000012">
    <property type="protein sequence ID" value="KAJ4954015.1"/>
    <property type="molecule type" value="Genomic_DNA"/>
</dbReference>
<reference evidence="1" key="1">
    <citation type="journal article" date="2023" name="Plant J.">
        <title>The genome of the king protea, Protea cynaroides.</title>
        <authorList>
            <person name="Chang J."/>
            <person name="Duong T.A."/>
            <person name="Schoeman C."/>
            <person name="Ma X."/>
            <person name="Roodt D."/>
            <person name="Barker N."/>
            <person name="Li Z."/>
            <person name="Van de Peer Y."/>
            <person name="Mizrachi E."/>
        </authorList>
    </citation>
    <scope>NUCLEOTIDE SEQUENCE</scope>
    <source>
        <tissue evidence="1">Young leaves</tissue>
    </source>
</reference>
<evidence type="ECO:0000313" key="2">
    <source>
        <dbReference type="Proteomes" id="UP001141806"/>
    </source>
</evidence>